<name>A0A1T4V2Z7_9GAMM</name>
<dbReference type="Pfam" id="PF12636">
    <property type="entry name" value="DUF3781"/>
    <property type="match status" value="1"/>
</dbReference>
<gene>
    <name evidence="1" type="ORF">SAMN02745213_00640</name>
</gene>
<reference evidence="2" key="1">
    <citation type="submission" date="2017-02" db="EMBL/GenBank/DDBJ databases">
        <authorList>
            <person name="Varghese N."/>
            <person name="Submissions S."/>
        </authorList>
    </citation>
    <scope>NUCLEOTIDE SEQUENCE [LARGE SCALE GENOMIC DNA]</scope>
    <source>
        <strain evidence="2">DSM 3072</strain>
    </source>
</reference>
<protein>
    <recommendedName>
        <fullName evidence="3">DUF3781 domain-containing protein</fullName>
    </recommendedName>
</protein>
<evidence type="ECO:0000313" key="2">
    <source>
        <dbReference type="Proteomes" id="UP000242432"/>
    </source>
</evidence>
<organism evidence="1 2">
    <name type="scientific">Succinivibrio dextrinosolvens DSM 3072</name>
    <dbReference type="NCBI Taxonomy" id="1123324"/>
    <lineage>
        <taxon>Bacteria</taxon>
        <taxon>Pseudomonadati</taxon>
        <taxon>Pseudomonadota</taxon>
        <taxon>Gammaproteobacteria</taxon>
        <taxon>Aeromonadales</taxon>
        <taxon>Succinivibrionaceae</taxon>
        <taxon>Succinivibrio</taxon>
    </lineage>
</organism>
<accession>A0A1T4V2Z7</accession>
<dbReference type="EMBL" id="FUXX01000007">
    <property type="protein sequence ID" value="SKA59254.1"/>
    <property type="molecule type" value="Genomic_DNA"/>
</dbReference>
<dbReference type="Proteomes" id="UP000242432">
    <property type="component" value="Unassembled WGS sequence"/>
</dbReference>
<dbReference type="AlphaFoldDB" id="A0A1T4V2Z7"/>
<dbReference type="InterPro" id="IPR024229">
    <property type="entry name" value="DUF3781"/>
</dbReference>
<evidence type="ECO:0000313" key="1">
    <source>
        <dbReference type="EMBL" id="SKA59254.1"/>
    </source>
</evidence>
<keyword evidence="2" id="KW-1185">Reference proteome</keyword>
<sequence>MIMERIVYSHKNQKENLEKMNNPEELIKSLSKLHTTKMGEERIKRNLNFSECDVVEYCRQIITSKECNITKQGKNWYCRKDGIVITVNSYSITIITAHIAKK</sequence>
<evidence type="ECO:0008006" key="3">
    <source>
        <dbReference type="Google" id="ProtNLM"/>
    </source>
</evidence>
<proteinExistence type="predicted"/>